<evidence type="ECO:0000256" key="6">
    <source>
        <dbReference type="ARBA" id="ARBA00022692"/>
    </source>
</evidence>
<keyword evidence="6 11" id="KW-0812">Transmembrane</keyword>
<dbReference type="GO" id="GO:0005886">
    <property type="term" value="C:plasma membrane"/>
    <property type="evidence" value="ECO:0007669"/>
    <property type="project" value="UniProtKB-SubCell"/>
</dbReference>
<feature type="compositionally biased region" description="Low complexity" evidence="10">
    <location>
        <begin position="329"/>
        <end position="340"/>
    </location>
</feature>
<keyword evidence="3" id="KW-0813">Transport</keyword>
<dbReference type="GO" id="GO:0051119">
    <property type="term" value="F:sugar transmembrane transporter activity"/>
    <property type="evidence" value="ECO:0007669"/>
    <property type="project" value="InterPro"/>
</dbReference>
<protein>
    <recommendedName>
        <fullName evidence="14">Bidirectional sugar transporter SWEET</fullName>
    </recommendedName>
</protein>
<evidence type="ECO:0000256" key="10">
    <source>
        <dbReference type="SAM" id="MobiDB-lite"/>
    </source>
</evidence>
<feature type="transmembrane region" description="Helical" evidence="11">
    <location>
        <begin position="178"/>
        <end position="195"/>
    </location>
</feature>
<dbReference type="EMBL" id="CDMY01000275">
    <property type="protein sequence ID" value="CEL99175.1"/>
    <property type="molecule type" value="Genomic_DNA"/>
</dbReference>
<reference evidence="12 13" key="1">
    <citation type="submission" date="2014-11" db="EMBL/GenBank/DDBJ databases">
        <authorList>
            <person name="Zhu J."/>
            <person name="Qi W."/>
            <person name="Song R."/>
        </authorList>
    </citation>
    <scope>NUCLEOTIDE SEQUENCE [LARGE SCALE GENOMIC DNA]</scope>
</reference>
<keyword evidence="9 11" id="KW-0472">Membrane</keyword>
<feature type="transmembrane region" description="Helical" evidence="11">
    <location>
        <begin position="207"/>
        <end position="229"/>
    </location>
</feature>
<feature type="region of interest" description="Disordered" evidence="10">
    <location>
        <begin position="329"/>
        <end position="394"/>
    </location>
</feature>
<accession>A0A0G4EPI8</accession>
<evidence type="ECO:0000256" key="5">
    <source>
        <dbReference type="ARBA" id="ARBA00022597"/>
    </source>
</evidence>
<evidence type="ECO:0000256" key="9">
    <source>
        <dbReference type="ARBA" id="ARBA00023136"/>
    </source>
</evidence>
<evidence type="ECO:0008006" key="14">
    <source>
        <dbReference type="Google" id="ProtNLM"/>
    </source>
</evidence>
<evidence type="ECO:0000256" key="7">
    <source>
        <dbReference type="ARBA" id="ARBA00022737"/>
    </source>
</evidence>
<dbReference type="InParanoid" id="A0A0G4EPI8"/>
<dbReference type="InterPro" id="IPR047664">
    <property type="entry name" value="SWEET"/>
</dbReference>
<feature type="transmembrane region" description="Helical" evidence="11">
    <location>
        <begin position="61"/>
        <end position="80"/>
    </location>
</feature>
<dbReference type="PhylomeDB" id="A0A0G4EPI8"/>
<dbReference type="VEuPathDB" id="CryptoDB:Vbra_2883"/>
<keyword evidence="13" id="KW-1185">Reference proteome</keyword>
<feature type="transmembrane region" description="Helical" evidence="11">
    <location>
        <begin position="20"/>
        <end position="41"/>
    </location>
</feature>
<keyword evidence="5" id="KW-0762">Sugar transport</keyword>
<feature type="region of interest" description="Disordered" evidence="10">
    <location>
        <begin position="264"/>
        <end position="296"/>
    </location>
</feature>
<evidence type="ECO:0000256" key="2">
    <source>
        <dbReference type="ARBA" id="ARBA00007809"/>
    </source>
</evidence>
<feature type="transmembrane region" description="Helical" evidence="11">
    <location>
        <begin position="150"/>
        <end position="171"/>
    </location>
</feature>
<name>A0A0G4EPI8_VITBC</name>
<proteinExistence type="inferred from homology"/>
<comment type="similarity">
    <text evidence="2">Belongs to the SWEET sugar transporter family.</text>
</comment>
<dbReference type="Gene3D" id="1.20.1280.290">
    <property type="match status" value="2"/>
</dbReference>
<dbReference type="AlphaFoldDB" id="A0A0G4EPI8"/>
<keyword evidence="4" id="KW-1003">Cell membrane</keyword>
<keyword evidence="8 11" id="KW-1133">Transmembrane helix</keyword>
<comment type="subcellular location">
    <subcellularLocation>
        <location evidence="1">Cell membrane</location>
        <topology evidence="1">Multi-pass membrane protein</topology>
    </subcellularLocation>
</comment>
<organism evidence="12 13">
    <name type="scientific">Vitrella brassicaformis (strain CCMP3155)</name>
    <dbReference type="NCBI Taxonomy" id="1169540"/>
    <lineage>
        <taxon>Eukaryota</taxon>
        <taxon>Sar</taxon>
        <taxon>Alveolata</taxon>
        <taxon>Colpodellida</taxon>
        <taxon>Vitrellaceae</taxon>
        <taxon>Vitrella</taxon>
    </lineage>
</organism>
<evidence type="ECO:0000313" key="12">
    <source>
        <dbReference type="EMBL" id="CEL99175.1"/>
    </source>
</evidence>
<evidence type="ECO:0000313" key="13">
    <source>
        <dbReference type="Proteomes" id="UP000041254"/>
    </source>
</evidence>
<evidence type="ECO:0000256" key="11">
    <source>
        <dbReference type="SAM" id="Phobius"/>
    </source>
</evidence>
<evidence type="ECO:0000256" key="1">
    <source>
        <dbReference type="ARBA" id="ARBA00004651"/>
    </source>
</evidence>
<feature type="transmembrane region" description="Helical" evidence="11">
    <location>
        <begin position="117"/>
        <end position="138"/>
    </location>
</feature>
<dbReference type="PANTHER" id="PTHR10791:SF30">
    <property type="entry name" value="SUGAR TRANSPORTER SWEET1"/>
    <property type="match status" value="1"/>
</dbReference>
<feature type="transmembrane region" description="Helical" evidence="11">
    <location>
        <begin position="86"/>
        <end position="108"/>
    </location>
</feature>
<dbReference type="InterPro" id="IPR004316">
    <property type="entry name" value="SWEET_rpt"/>
</dbReference>
<dbReference type="OrthoDB" id="409725at2759"/>
<evidence type="ECO:0000256" key="8">
    <source>
        <dbReference type="ARBA" id="ARBA00022989"/>
    </source>
</evidence>
<dbReference type="Proteomes" id="UP000041254">
    <property type="component" value="Unassembled WGS sequence"/>
</dbReference>
<evidence type="ECO:0000256" key="4">
    <source>
        <dbReference type="ARBA" id="ARBA00022475"/>
    </source>
</evidence>
<sequence>MAEDSGNTVAKHVGILTDGFQSSPLAVIANIATFCSVIVYLSPVNEMYNICVRGYAGTTRCTPYALMFASAALWTTYGLLRHDVGILRINGVGALTSLVFCGILGVFANPEERKKTWLLYLGVCASVFGFLYCSLTYVPAGDVQLNLVGYTATVLSVSISLSPLVMVARVLRTKNLEGVPITLIACCFLSALLWGQYSLMIDSIPFLIPNILSIVLNGLQLVLIAYTYLTARKARSAVSGPERLPLLSQTGIVDLPIDEVKASYRPTQPQPSASPEVIGPHHRPPIDPPDQPETIDQHIHNHTHHTQASGSSSSSGASSFECVDLATGSSASDRNSLSSSEGGGAGASPSSANRMEQGRRANRARDRAGERDRGRAGVGGGEMEMSTVRGRELR</sequence>
<dbReference type="PANTHER" id="PTHR10791">
    <property type="entry name" value="RAG1-ACTIVATING PROTEIN 1"/>
    <property type="match status" value="1"/>
</dbReference>
<evidence type="ECO:0000256" key="3">
    <source>
        <dbReference type="ARBA" id="ARBA00022448"/>
    </source>
</evidence>
<gene>
    <name evidence="12" type="ORF">Vbra_2883</name>
</gene>
<keyword evidence="7" id="KW-0677">Repeat</keyword>
<feature type="compositionally biased region" description="Basic and acidic residues" evidence="10">
    <location>
        <begin position="356"/>
        <end position="375"/>
    </location>
</feature>
<dbReference type="Pfam" id="PF03083">
    <property type="entry name" value="MtN3_slv"/>
    <property type="match status" value="2"/>
</dbReference>